<dbReference type="AlphaFoldDB" id="A0A132NMU1"/>
<dbReference type="Proteomes" id="UP000070089">
    <property type="component" value="Unassembled WGS sequence"/>
</dbReference>
<dbReference type="GO" id="GO:0043399">
    <property type="term" value="F:tRNA adenosine(64)-2'-O-ribosylphosphate transferase activity"/>
    <property type="evidence" value="ECO:0007669"/>
    <property type="project" value="InterPro"/>
</dbReference>
<evidence type="ECO:0000259" key="1">
    <source>
        <dbReference type="Pfam" id="PF17184"/>
    </source>
</evidence>
<dbReference type="PANTHER" id="PTHR31811:SF0">
    <property type="entry name" value="TRNA A64-2'-O-RIBOSYLPHOSPHATE TRANSFERASE"/>
    <property type="match status" value="1"/>
</dbReference>
<comment type="caution">
    <text evidence="2">The sequence shown here is derived from an EMBL/GenBank/DDBJ whole genome shotgun (WGS) entry which is preliminary data.</text>
</comment>
<dbReference type="Pfam" id="PF17184">
    <property type="entry name" value="Rit1_C"/>
    <property type="match status" value="1"/>
</dbReference>
<dbReference type="PANTHER" id="PTHR31811">
    <property type="entry name" value="TRNA A64-2'-O-RIBOSYLPHOSPHATE TRANSFERASE"/>
    <property type="match status" value="1"/>
</dbReference>
<dbReference type="GO" id="GO:0005737">
    <property type="term" value="C:cytoplasm"/>
    <property type="evidence" value="ECO:0007669"/>
    <property type="project" value="TreeGrafter"/>
</dbReference>
<keyword evidence="2" id="KW-0808">Transferase</keyword>
<evidence type="ECO:0000313" key="3">
    <source>
        <dbReference type="Proteomes" id="UP000070089"/>
    </source>
</evidence>
<reference evidence="2 3" key="1">
    <citation type="journal article" date="2015" name="Mol. Biochem. Parasitol.">
        <title>Identification of polymorphic genes for use in assemblage B genotyping assays through comparative genomics of multiple assemblage B Giardia duodenalis isolates.</title>
        <authorList>
            <person name="Wielinga C."/>
            <person name="Thompson R.C."/>
            <person name="Monis P."/>
            <person name="Ryan U."/>
        </authorList>
    </citation>
    <scope>NUCLEOTIDE SEQUENCE [LARGE SCALE GENOMIC DNA]</scope>
    <source>
        <strain evidence="2 3">BAH15c1</strain>
    </source>
</reference>
<dbReference type="OrthoDB" id="45256at2759"/>
<sequence length="497" mass="55688">MSDGNEITFSGSSAAIKRGLRELDRVTLTPYNRLQSILRDRCVILEELAKVGLSAMPIFGNARTGCWYVPDPSQSVVFKSTDGHYGTWDFSLRRLNLQFLLGLQKSKEAVIIDATKAGQRYPDAIKRTIPIWCLVWSAVLSESDPSKLDLNEFFLSAITLKERDLILQQVEKHIINLKKLMNLIIGVDYHSKLECLFPFHNICCKYWYIGQTGLCHEASGPLSKEDSSTRVLHLVSVSKETPYPIQMLNEQGFPFYYIQGAADDAESWLSPTLTPSVFIANTPVLCSPEFASLDTNEYRAAVAKLNLVSPVQETFAYVQCPKQIRVIVTNNVDLITKEPQATCISLHRPNQPLPSNLPNVISIPVHRNLKYTTNLSRMLESIHATFQSIYSKSTVIFYSGKDYQVALAAFISSMASANLAPCISRDEQGHVGLSTVPSTELNLVGNDPKQRILLMDIWESSLSTIFKAFSLQKNLRQAIHSFTRVCSKTDNSNEPRI</sequence>
<dbReference type="VEuPathDB" id="GiardiaDB:QR46_4681"/>
<feature type="domain" description="Rit1 N-terminal" evidence="1">
    <location>
        <begin position="24"/>
        <end position="287"/>
    </location>
</feature>
<accession>A0A132NMU1</accession>
<evidence type="ECO:0000313" key="2">
    <source>
        <dbReference type="EMBL" id="KWX11358.1"/>
    </source>
</evidence>
<protein>
    <submittedName>
        <fullName evidence="2">tRNA phosphoribosyl transferase</fullName>
    </submittedName>
</protein>
<dbReference type="InterPro" id="IPR007306">
    <property type="entry name" value="Rit1"/>
</dbReference>
<proteinExistence type="predicted"/>
<gene>
    <name evidence="2" type="ORF">QR46_4681</name>
</gene>
<dbReference type="InterPro" id="IPR033449">
    <property type="entry name" value="Rit1_N"/>
</dbReference>
<name>A0A132NMU1_GIAIN</name>
<dbReference type="GO" id="GO:0019988">
    <property type="term" value="P:charged-tRNA amino acid modification"/>
    <property type="evidence" value="ECO:0007669"/>
    <property type="project" value="InterPro"/>
</dbReference>
<organism evidence="2 3">
    <name type="scientific">Giardia duodenalis assemblage B</name>
    <dbReference type="NCBI Taxonomy" id="1394984"/>
    <lineage>
        <taxon>Eukaryota</taxon>
        <taxon>Metamonada</taxon>
        <taxon>Diplomonadida</taxon>
        <taxon>Hexamitidae</taxon>
        <taxon>Giardiinae</taxon>
        <taxon>Giardia</taxon>
    </lineage>
</organism>
<dbReference type="EMBL" id="JXTI01000200">
    <property type="protein sequence ID" value="KWX11358.1"/>
    <property type="molecule type" value="Genomic_DNA"/>
</dbReference>